<dbReference type="EMBL" id="BGZK01004108">
    <property type="protein sequence ID" value="GBP06935.1"/>
    <property type="molecule type" value="Genomic_DNA"/>
</dbReference>
<dbReference type="OrthoDB" id="7480550at2759"/>
<evidence type="ECO:0000313" key="1">
    <source>
        <dbReference type="EMBL" id="GBP06935.1"/>
    </source>
</evidence>
<dbReference type="Proteomes" id="UP000299102">
    <property type="component" value="Unassembled WGS sequence"/>
</dbReference>
<accession>A0A4C1SYD5</accession>
<name>A0A4C1SYD5_EUMVA</name>
<comment type="caution">
    <text evidence="1">The sequence shown here is derived from an EMBL/GenBank/DDBJ whole genome shotgun (WGS) entry which is preliminary data.</text>
</comment>
<dbReference type="AlphaFoldDB" id="A0A4C1SYD5"/>
<gene>
    <name evidence="1" type="ORF">EVAR_94031_1</name>
</gene>
<keyword evidence="2" id="KW-1185">Reference proteome</keyword>
<protein>
    <submittedName>
        <fullName evidence="1">Uncharacterized protein</fullName>
    </submittedName>
</protein>
<proteinExistence type="predicted"/>
<evidence type="ECO:0000313" key="2">
    <source>
        <dbReference type="Proteomes" id="UP000299102"/>
    </source>
</evidence>
<sequence>MYPTNFVSKQDEGTFAVNLTVAPSPSLGIKARVLSTVDVASTVASTIVQQIQKPAAAGLNIAASSVGLAAGAASSLLSRSAAAGTNLSKGRKIAELKSLSTASTAVGNVPTRLITPNAVSSRMDYEEESNSILAVNISPNEVIRMAFSCFEILVLKE</sequence>
<organism evidence="1 2">
    <name type="scientific">Eumeta variegata</name>
    <name type="common">Bagworm moth</name>
    <name type="synonym">Eumeta japonica</name>
    <dbReference type="NCBI Taxonomy" id="151549"/>
    <lineage>
        <taxon>Eukaryota</taxon>
        <taxon>Metazoa</taxon>
        <taxon>Ecdysozoa</taxon>
        <taxon>Arthropoda</taxon>
        <taxon>Hexapoda</taxon>
        <taxon>Insecta</taxon>
        <taxon>Pterygota</taxon>
        <taxon>Neoptera</taxon>
        <taxon>Endopterygota</taxon>
        <taxon>Lepidoptera</taxon>
        <taxon>Glossata</taxon>
        <taxon>Ditrysia</taxon>
        <taxon>Tineoidea</taxon>
        <taxon>Psychidae</taxon>
        <taxon>Oiketicinae</taxon>
        <taxon>Eumeta</taxon>
    </lineage>
</organism>
<reference evidence="1 2" key="1">
    <citation type="journal article" date="2019" name="Commun. Biol.">
        <title>The bagworm genome reveals a unique fibroin gene that provides high tensile strength.</title>
        <authorList>
            <person name="Kono N."/>
            <person name="Nakamura H."/>
            <person name="Ohtoshi R."/>
            <person name="Tomita M."/>
            <person name="Numata K."/>
            <person name="Arakawa K."/>
        </authorList>
    </citation>
    <scope>NUCLEOTIDE SEQUENCE [LARGE SCALE GENOMIC DNA]</scope>
</reference>